<dbReference type="GO" id="GO:0052621">
    <property type="term" value="F:diguanylate cyclase activity"/>
    <property type="evidence" value="ECO:0007669"/>
    <property type="project" value="TreeGrafter"/>
</dbReference>
<feature type="transmembrane region" description="Helical" evidence="1">
    <location>
        <begin position="43"/>
        <end position="60"/>
    </location>
</feature>
<dbReference type="CDD" id="cd01949">
    <property type="entry name" value="GGDEF"/>
    <property type="match status" value="1"/>
</dbReference>
<dbReference type="PANTHER" id="PTHR45138">
    <property type="entry name" value="REGULATORY COMPONENTS OF SENSORY TRANSDUCTION SYSTEM"/>
    <property type="match status" value="1"/>
</dbReference>
<dbReference type="AlphaFoldDB" id="A0A0H2ZZA3"/>
<dbReference type="SMART" id="SM00267">
    <property type="entry name" value="GGDEF"/>
    <property type="match status" value="1"/>
</dbReference>
<dbReference type="RefSeq" id="WP_011725895.1">
    <property type="nucleotide sequence ID" value="NC_008595.1"/>
</dbReference>
<keyword evidence="1" id="KW-0812">Transmembrane</keyword>
<dbReference type="SUPFAM" id="SSF55073">
    <property type="entry name" value="Nucleotide cyclase"/>
    <property type="match status" value="1"/>
</dbReference>
<gene>
    <name evidence="3" type="ordered locus">MAV_4127</name>
</gene>
<evidence type="ECO:0000313" key="4">
    <source>
        <dbReference type="Proteomes" id="UP000001574"/>
    </source>
</evidence>
<dbReference type="PANTHER" id="PTHR45138:SF9">
    <property type="entry name" value="DIGUANYLATE CYCLASE DGCM-RELATED"/>
    <property type="match status" value="1"/>
</dbReference>
<dbReference type="EMBL" id="CP000479">
    <property type="protein sequence ID" value="ABK68106.1"/>
    <property type="molecule type" value="Genomic_DNA"/>
</dbReference>
<dbReference type="KEGG" id="mav:MAV_4127"/>
<organism evidence="3 4">
    <name type="scientific">Mycobacterium avium (strain 104)</name>
    <dbReference type="NCBI Taxonomy" id="243243"/>
    <lineage>
        <taxon>Bacteria</taxon>
        <taxon>Bacillati</taxon>
        <taxon>Actinomycetota</taxon>
        <taxon>Actinomycetes</taxon>
        <taxon>Mycobacteriales</taxon>
        <taxon>Mycobacteriaceae</taxon>
        <taxon>Mycobacterium</taxon>
        <taxon>Mycobacterium avium complex (MAC)</taxon>
    </lineage>
</organism>
<keyword evidence="1" id="KW-1133">Transmembrane helix</keyword>
<evidence type="ECO:0000259" key="2">
    <source>
        <dbReference type="PROSITE" id="PS50887"/>
    </source>
</evidence>
<dbReference type="HOGENOM" id="CLU_882287_0_0_11"/>
<dbReference type="InterPro" id="IPR029787">
    <property type="entry name" value="Nucleotide_cyclase"/>
</dbReference>
<dbReference type="InterPro" id="IPR050469">
    <property type="entry name" value="Diguanylate_Cyclase"/>
</dbReference>
<dbReference type="Gene3D" id="3.30.70.270">
    <property type="match status" value="1"/>
</dbReference>
<dbReference type="Pfam" id="PF00990">
    <property type="entry name" value="GGDEF"/>
    <property type="match status" value="1"/>
</dbReference>
<evidence type="ECO:0000313" key="3">
    <source>
        <dbReference type="EMBL" id="ABK68106.1"/>
    </source>
</evidence>
<sequence length="315" mass="33512">MSGRLASQPSAGRWHAIGLIAFLWLVGIYSVKARLGGAGDPRLYGLLGGAALAAVAAALVGRLRGRQESRVLLAGWPVASLLLTTVVGAVDPPVTRDFPGTITITFAYIGLTCPRWRSLAFVPLGVAAFVVGGAKALPDGSTSVLLAAAMWVIVAEVPAWLIARLEEQSALLRKVAHTDALTQLLDRSTLGPRLSAHASESAVVVIDLDNFKRYNDTHGHSAGDELLVAFADALRWSVGADDAVFRIGGDEFLIMLVDADREQAERVLDRLRGRWAELGEPVGFSAGIAAGAQDLMRLADEHMYANKRSRDLSAD</sequence>
<dbReference type="Proteomes" id="UP000001574">
    <property type="component" value="Chromosome"/>
</dbReference>
<keyword evidence="1" id="KW-0472">Membrane</keyword>
<feature type="transmembrane region" description="Helical" evidence="1">
    <location>
        <begin position="12"/>
        <end position="31"/>
    </location>
</feature>
<reference evidence="3 4" key="1">
    <citation type="submission" date="2006-10" db="EMBL/GenBank/DDBJ databases">
        <authorList>
            <person name="Fleischmann R.D."/>
            <person name="Dodson R.J."/>
            <person name="Haft D.H."/>
            <person name="Merkel J.S."/>
            <person name="Nelson W.C."/>
            <person name="Fraser C.M."/>
        </authorList>
    </citation>
    <scope>NUCLEOTIDE SEQUENCE [LARGE SCALE GENOMIC DNA]</scope>
    <source>
        <strain evidence="3 4">104</strain>
    </source>
</reference>
<dbReference type="PROSITE" id="PS50887">
    <property type="entry name" value="GGDEF"/>
    <property type="match status" value="1"/>
</dbReference>
<evidence type="ECO:0000256" key="1">
    <source>
        <dbReference type="SAM" id="Phobius"/>
    </source>
</evidence>
<feature type="transmembrane region" description="Helical" evidence="1">
    <location>
        <begin position="120"/>
        <end position="138"/>
    </location>
</feature>
<proteinExistence type="predicted"/>
<protein>
    <submittedName>
        <fullName evidence="3">Diguanylate cyclase</fullName>
    </submittedName>
</protein>
<dbReference type="NCBIfam" id="TIGR00254">
    <property type="entry name" value="GGDEF"/>
    <property type="match status" value="1"/>
</dbReference>
<feature type="transmembrane region" description="Helical" evidence="1">
    <location>
        <begin position="72"/>
        <end position="90"/>
    </location>
</feature>
<dbReference type="InterPro" id="IPR043128">
    <property type="entry name" value="Rev_trsase/Diguanyl_cyclase"/>
</dbReference>
<accession>A0A0H2ZZA3</accession>
<feature type="transmembrane region" description="Helical" evidence="1">
    <location>
        <begin position="144"/>
        <end position="163"/>
    </location>
</feature>
<dbReference type="InterPro" id="IPR000160">
    <property type="entry name" value="GGDEF_dom"/>
</dbReference>
<feature type="domain" description="GGDEF" evidence="2">
    <location>
        <begin position="199"/>
        <end position="315"/>
    </location>
</feature>
<name>A0A0H2ZZA3_MYCA1</name>